<dbReference type="RefSeq" id="WP_129388725.1">
    <property type="nucleotide sequence ID" value="NZ_CP035494.1"/>
</dbReference>
<dbReference type="Proteomes" id="UP000293995">
    <property type="component" value="Chromosome"/>
</dbReference>
<gene>
    <name evidence="1" type="ORF">ET475_08775</name>
</gene>
<organism evidence="1 2">
    <name type="scientific">Microbacterium protaetiae</name>
    <dbReference type="NCBI Taxonomy" id="2509458"/>
    <lineage>
        <taxon>Bacteria</taxon>
        <taxon>Bacillati</taxon>
        <taxon>Actinomycetota</taxon>
        <taxon>Actinomycetes</taxon>
        <taxon>Micrococcales</taxon>
        <taxon>Microbacteriaceae</taxon>
        <taxon>Microbacterium</taxon>
    </lineage>
</organism>
<protein>
    <submittedName>
        <fullName evidence="1">Uncharacterized protein</fullName>
    </submittedName>
</protein>
<dbReference type="EMBL" id="CP035494">
    <property type="protein sequence ID" value="QAY60072.1"/>
    <property type="molecule type" value="Genomic_DNA"/>
</dbReference>
<dbReference type="KEGG" id="mprt:ET475_08775"/>
<sequence length="93" mass="8691">MAVSTGTPADVLCPGITAFSRRGVVSSGGAGVVPTVAVSPAPSDAGTAAIGEGTMRGMGMVDAVEGAGPVDRSAVSSDVVPAASGDVFASGPS</sequence>
<evidence type="ECO:0000313" key="1">
    <source>
        <dbReference type="EMBL" id="QAY60072.1"/>
    </source>
</evidence>
<accession>A0A4P6ECV1</accession>
<evidence type="ECO:0000313" key="2">
    <source>
        <dbReference type="Proteomes" id="UP000293995"/>
    </source>
</evidence>
<reference evidence="1 2" key="1">
    <citation type="submission" date="2019-01" db="EMBL/GenBank/DDBJ databases">
        <title>Genome sequencing of strain DFW100M-13.</title>
        <authorList>
            <person name="Heo J."/>
            <person name="Kim S.-J."/>
            <person name="Kim J.-S."/>
            <person name="Hong S.-B."/>
            <person name="Kwon S.-W."/>
        </authorList>
    </citation>
    <scope>NUCLEOTIDE SEQUENCE [LARGE SCALE GENOMIC DNA]</scope>
    <source>
        <strain evidence="1 2">DFW100M-13</strain>
    </source>
</reference>
<name>A0A4P6ECV1_9MICO</name>
<dbReference type="AlphaFoldDB" id="A0A4P6ECV1"/>
<proteinExistence type="predicted"/>
<keyword evidence="2" id="KW-1185">Reference proteome</keyword>